<dbReference type="FunFam" id="3.40.50.10140:FF:000007">
    <property type="entry name" value="Disease resistance protein (TIR-NBS-LRR class)"/>
    <property type="match status" value="1"/>
</dbReference>
<evidence type="ECO:0000256" key="8">
    <source>
        <dbReference type="ARBA" id="ARBA00023002"/>
    </source>
</evidence>
<evidence type="ECO:0000256" key="9">
    <source>
        <dbReference type="ARBA" id="ARBA00023004"/>
    </source>
</evidence>
<dbReference type="InterPro" id="IPR002182">
    <property type="entry name" value="NB-ARC"/>
</dbReference>
<comment type="cofactor">
    <cofactor evidence="1">
        <name>Fe(2+)</name>
        <dbReference type="ChEBI" id="CHEBI:29033"/>
    </cofactor>
</comment>
<dbReference type="GO" id="GO:0043531">
    <property type="term" value="F:ADP binding"/>
    <property type="evidence" value="ECO:0007669"/>
    <property type="project" value="InterPro"/>
</dbReference>
<dbReference type="Pfam" id="PF23286">
    <property type="entry name" value="LRR_13"/>
    <property type="match status" value="1"/>
</dbReference>
<dbReference type="Gene3D" id="3.40.50.300">
    <property type="entry name" value="P-loop containing nucleotide triphosphate hydrolases"/>
    <property type="match status" value="1"/>
</dbReference>
<dbReference type="Gene3D" id="3.80.10.10">
    <property type="entry name" value="Ribonuclease Inhibitor"/>
    <property type="match status" value="2"/>
</dbReference>
<keyword evidence="5" id="KW-0677">Repeat</keyword>
<dbReference type="SUPFAM" id="SSF52200">
    <property type="entry name" value="Toll/Interleukin receptor TIR domain"/>
    <property type="match status" value="1"/>
</dbReference>
<keyword evidence="4" id="KW-0479">Metal-binding</keyword>
<evidence type="ECO:0000256" key="1">
    <source>
        <dbReference type="ARBA" id="ARBA00001954"/>
    </source>
</evidence>
<keyword evidence="8" id="KW-0560">Oxidoreductase</keyword>
<dbReference type="SMART" id="SM00255">
    <property type="entry name" value="TIR"/>
    <property type="match status" value="1"/>
</dbReference>
<dbReference type="GO" id="GO:0006952">
    <property type="term" value="P:defense response"/>
    <property type="evidence" value="ECO:0007669"/>
    <property type="project" value="InterPro"/>
</dbReference>
<keyword evidence="16" id="KW-1185">Reference proteome</keyword>
<feature type="region of interest" description="Disordered" evidence="13">
    <location>
        <begin position="1"/>
        <end position="22"/>
    </location>
</feature>
<evidence type="ECO:0000256" key="13">
    <source>
        <dbReference type="SAM" id="MobiDB-lite"/>
    </source>
</evidence>
<dbReference type="Proteomes" id="UP001324115">
    <property type="component" value="Unassembled WGS sequence"/>
</dbReference>
<proteinExistence type="inferred from homology"/>
<comment type="catalytic activity">
    <reaction evidence="12">
        <text>NAD(+) + H2O = ADP-D-ribose + nicotinamide + H(+)</text>
        <dbReference type="Rhea" id="RHEA:16301"/>
        <dbReference type="ChEBI" id="CHEBI:15377"/>
        <dbReference type="ChEBI" id="CHEBI:15378"/>
        <dbReference type="ChEBI" id="CHEBI:17154"/>
        <dbReference type="ChEBI" id="CHEBI:57540"/>
        <dbReference type="ChEBI" id="CHEBI:57967"/>
        <dbReference type="EC" id="3.2.2.6"/>
    </reaction>
    <physiologicalReaction direction="left-to-right" evidence="12">
        <dbReference type="Rhea" id="RHEA:16302"/>
    </physiologicalReaction>
</comment>
<dbReference type="InterPro" id="IPR044974">
    <property type="entry name" value="Disease_R_plants"/>
</dbReference>
<evidence type="ECO:0000256" key="7">
    <source>
        <dbReference type="ARBA" id="ARBA00022821"/>
    </source>
</evidence>
<dbReference type="InterPro" id="IPR012864">
    <property type="entry name" value="PCO/ADO"/>
</dbReference>
<protein>
    <recommendedName>
        <fullName evidence="14">TIR domain-containing protein</fullName>
    </recommendedName>
</protein>
<reference evidence="15 16" key="1">
    <citation type="journal article" date="2023" name="G3 (Bethesda)">
        <title>A haplotype-resolved chromosome-scale genome for Quercus rubra L. provides insights into the genetics of adaptive traits for red oak species.</title>
        <authorList>
            <person name="Kapoor B."/>
            <person name="Jenkins J."/>
            <person name="Schmutz J."/>
            <person name="Zhebentyayeva T."/>
            <person name="Kuelheim C."/>
            <person name="Coggeshall M."/>
            <person name="Heim C."/>
            <person name="Lasky J.R."/>
            <person name="Leites L."/>
            <person name="Islam-Faridi N."/>
            <person name="Romero-Severson J."/>
            <person name="DeLeo V.L."/>
            <person name="Lucas S.M."/>
            <person name="Lazic D."/>
            <person name="Gailing O."/>
            <person name="Carlson J."/>
            <person name="Staton M."/>
        </authorList>
    </citation>
    <scope>NUCLEOTIDE SEQUENCE [LARGE SCALE GENOMIC DNA]</scope>
    <source>
        <strain evidence="15">Pseudo-F2</strain>
    </source>
</reference>
<dbReference type="SUPFAM" id="SSF52540">
    <property type="entry name" value="P-loop containing nucleoside triphosphate hydrolases"/>
    <property type="match status" value="1"/>
</dbReference>
<evidence type="ECO:0000256" key="6">
    <source>
        <dbReference type="ARBA" id="ARBA00022801"/>
    </source>
</evidence>
<dbReference type="InterPro" id="IPR000157">
    <property type="entry name" value="TIR_dom"/>
</dbReference>
<dbReference type="PANTHER" id="PTHR11017">
    <property type="entry name" value="LEUCINE-RICH REPEAT-CONTAINING PROTEIN"/>
    <property type="match status" value="1"/>
</dbReference>
<dbReference type="InterPro" id="IPR014710">
    <property type="entry name" value="RmlC-like_jellyroll"/>
</dbReference>
<sequence>MYQRLPAPPLKPSSHLFSSPCSKPHPENDVFLNFRGEDTRNNFTDHLYRALEGKRIKTFKDDTKLEPGNPISLKLLDAIEKSRIAVVILSKNYASSTWCLEELVKILECMEEGGLTVLPIFYHVDPSHVRNQKRSFAEAFAEHENRLQKEQVEIWRKALRDVAKLSGKTLTNGPEGKFIQEIVDWIFTILKDKRSIVYEDGFVGIDSRVEEMNLFLDMNSNDVRFIGICGKSGMGKTTLARFVFDKICNQFETCSFLENVKEVSKAHGLETLQELLLCDISKGALRVREVSRGIQVIRNILRDKKVLIVVDEASEKRHLEALAGKNWFGPRSRIIVTTEDECLLKSYEISTIYKADGLNNDEAQRLFSHKAHCEIDFLDLGNDFVTYAQGSPLVLKVLGSHLCKRTKDEWETAWNQLKEILNEDIPEKLRIAYNGLEELEKKLFLHIACFFKGEDQNRVAAILESVCHWDDNIRKLIDKSLITIVGGKLCMHHLIQQMGWKIVCGESPDLGKRSRLWDCTDVLYVLKNNIGTDRIKGMLLNLPPNEEQEELNVEPFSKMNKLKLLKICKLHLPCLSNLSNELLLLEWHEYPLKSFPKSFQPLELVELIMHHSGIKQLPSEFSNLHKLKLIDLSDSQNLCQTPNFNGLPNIERLIFQGCTGLHALHPSVGSLERLILLNLKDCKCLENLPHEINLKSLKIIILSGCSKLKKFPKIGRNMTSMLELYLDRTAIKELPSSIKHLTSLTLLNLQDCENLSSFPSVICSLISLEILILSGCKGQPSKARYLSGLIPTLSSIGTILTLPYTYLTDRQPEPEPISLVLPLSLSGLSSLVALDLSGCNLLDGALPDDLSYLSSLTSLNLRNNNFTCLPCSISQLLNLKLLFLDHCSKLQSLPYLPLSTQFVSAQGCTSLENYSNQVIVWTSGAARFTFINCHGLLADDEGKIADVPLLNIPSQSLWQRYMEDQILQIKGFCLVLPQIEIPEWFKNKECGPSVRIPLPPNLFNNRSWKGIALCVIFVVPPNLIDVSPGQDSKYFHEFICHFDMDGSLLNCPLVLKVPKETFVGSFGLCLYISHARFTEHFDEGSCISSLIRPKRLDIQIKMCGARILYEQDMLEFVQNSRQEIFRSCDDLSRGHEKFIEDHMSSSQSYDLKLKQKLNSLLSTLYQVDWAKNHLYDYIFHQIARPPCWFTRTNLGPSIEMPLSADVHDNSTWLRFTICASYRIQMRAGFNVFDESPQDSGRLVVFYIPRRGFQLKQCDHIGASFESSDPAVQFEMCGICLVYEQNVPEFVQTLVECMLGSPDANHQSFSVGLSDQLGMMQYCNHEKENCCPFLPERRLDPDTMRMLLPNNETIQEECISLETFSNQVIAAGISKNSSRGSVNLGIPFGNGQYGSKMSGHLECWFKPYLQNHNRTRSTFNRSSPQSEIPKWFTKKINGSSVRIPLHSNFYNNPDWIGFAISAVFSSHMNPTTTRTRFSHMAICHLKTNLGCMNPLLYCGIGEEQVLTLLHQRIFLWESIISHLLLSPKFSECTWVEFSFVSDSPDVSARKCAVDLVYRDNLEDYTLTMAPCITSCDDPFTSNERLPLYHRDKFSGSDGLYEDQTNGTSGQYSYGGQHPRYQLFQTALSRLYNICRASLSPNGPVTEEAIEKVRAMLDKIKPSDVGLEQEAQLVRSWLGPASECKGGHQSLPTIKYLHLHECESFTLGIFCMPSTSIIPLHNHPGMTVWSKLVYGTLYVNSYDWLDIPGAADSSQARPAKLAKDLEMTAPFPATIIYPTTGGNIHRFTAVTPCAIIDVMSPPYSSEHGRHCTFFRKSPRRDLPGDFELDGVTVSEVTWLEECQPPDNFVIRRGQYKGPVIRT</sequence>
<dbReference type="Pfam" id="PF01582">
    <property type="entry name" value="TIR"/>
    <property type="match status" value="1"/>
</dbReference>
<dbReference type="GO" id="GO:0046872">
    <property type="term" value="F:metal ion binding"/>
    <property type="evidence" value="ECO:0007669"/>
    <property type="project" value="UniProtKB-KW"/>
</dbReference>
<dbReference type="SUPFAM" id="SSF51182">
    <property type="entry name" value="RmlC-like cupins"/>
    <property type="match status" value="1"/>
</dbReference>
<dbReference type="Gene3D" id="1.10.8.430">
    <property type="entry name" value="Helical domain of apoptotic protease-activating factors"/>
    <property type="match status" value="1"/>
</dbReference>
<dbReference type="InterPro" id="IPR042197">
    <property type="entry name" value="Apaf_helical"/>
</dbReference>
<dbReference type="InterPro" id="IPR001611">
    <property type="entry name" value="Leu-rich_rpt"/>
</dbReference>
<keyword evidence="3" id="KW-0433">Leucine-rich repeat</keyword>
<dbReference type="PANTHER" id="PTHR11017:SF559">
    <property type="entry name" value="DISEASE RESISTANCE PROTEIN CHL1"/>
    <property type="match status" value="1"/>
</dbReference>
<organism evidence="15 16">
    <name type="scientific">Quercus rubra</name>
    <name type="common">Northern red oak</name>
    <name type="synonym">Quercus borealis</name>
    <dbReference type="NCBI Taxonomy" id="3512"/>
    <lineage>
        <taxon>Eukaryota</taxon>
        <taxon>Viridiplantae</taxon>
        <taxon>Streptophyta</taxon>
        <taxon>Embryophyta</taxon>
        <taxon>Tracheophyta</taxon>
        <taxon>Spermatophyta</taxon>
        <taxon>Magnoliopsida</taxon>
        <taxon>eudicotyledons</taxon>
        <taxon>Gunneridae</taxon>
        <taxon>Pentapetalae</taxon>
        <taxon>rosids</taxon>
        <taxon>fabids</taxon>
        <taxon>Fagales</taxon>
        <taxon>Fagaceae</taxon>
        <taxon>Quercus</taxon>
    </lineage>
</organism>
<dbReference type="InterPro" id="IPR058546">
    <property type="entry name" value="RPS4B/Roq1-like_LRR"/>
</dbReference>
<evidence type="ECO:0000256" key="5">
    <source>
        <dbReference type="ARBA" id="ARBA00022737"/>
    </source>
</evidence>
<comment type="catalytic activity">
    <reaction evidence="11">
        <text>L-cysteine + O2 = 3-sulfino-L-alanine + H(+)</text>
        <dbReference type="Rhea" id="RHEA:20441"/>
        <dbReference type="ChEBI" id="CHEBI:15378"/>
        <dbReference type="ChEBI" id="CHEBI:15379"/>
        <dbReference type="ChEBI" id="CHEBI:35235"/>
        <dbReference type="ChEBI" id="CHEBI:61085"/>
        <dbReference type="EC" id="1.13.11.20"/>
    </reaction>
    <physiologicalReaction direction="left-to-right" evidence="11">
        <dbReference type="Rhea" id="RHEA:20442"/>
    </physiologicalReaction>
</comment>
<comment type="caution">
    <text evidence="15">The sequence shown here is derived from an EMBL/GenBank/DDBJ whole genome shotgun (WGS) entry which is preliminary data.</text>
</comment>
<evidence type="ECO:0000256" key="12">
    <source>
        <dbReference type="ARBA" id="ARBA00047304"/>
    </source>
</evidence>
<dbReference type="CDD" id="cd20289">
    <property type="entry name" value="cupin_ADO"/>
    <property type="match status" value="1"/>
</dbReference>
<evidence type="ECO:0000256" key="11">
    <source>
        <dbReference type="ARBA" id="ARBA00024284"/>
    </source>
</evidence>
<evidence type="ECO:0000256" key="3">
    <source>
        <dbReference type="ARBA" id="ARBA00022614"/>
    </source>
</evidence>
<dbReference type="Pfam" id="PF20160">
    <property type="entry name" value="C-JID"/>
    <property type="match status" value="3"/>
</dbReference>
<dbReference type="Gene3D" id="3.40.50.10140">
    <property type="entry name" value="Toll/interleukin-1 receptor homology (TIR) domain"/>
    <property type="match status" value="1"/>
</dbReference>
<evidence type="ECO:0000313" key="15">
    <source>
        <dbReference type="EMBL" id="KAK4592587.1"/>
    </source>
</evidence>
<keyword evidence="6" id="KW-0378">Hydrolase</keyword>
<dbReference type="Pfam" id="PF23282">
    <property type="entry name" value="WHD_ROQ1"/>
    <property type="match status" value="1"/>
</dbReference>
<keyword evidence="10" id="KW-0520">NAD</keyword>
<dbReference type="InterPro" id="IPR035897">
    <property type="entry name" value="Toll_tir_struct_dom_sf"/>
</dbReference>
<dbReference type="GO" id="GO:0070483">
    <property type="term" value="P:detection of hypoxia"/>
    <property type="evidence" value="ECO:0007669"/>
    <property type="project" value="UniProtKB-ARBA"/>
</dbReference>
<dbReference type="PROSITE" id="PS51450">
    <property type="entry name" value="LRR"/>
    <property type="match status" value="1"/>
</dbReference>
<dbReference type="InterPro" id="IPR045344">
    <property type="entry name" value="C-JID"/>
</dbReference>
<dbReference type="Gene3D" id="2.60.120.10">
    <property type="entry name" value="Jelly Rolls"/>
    <property type="match status" value="1"/>
</dbReference>
<dbReference type="SUPFAM" id="SSF52058">
    <property type="entry name" value="L domain-like"/>
    <property type="match status" value="1"/>
</dbReference>
<name>A0AAN7IZS5_QUERU</name>
<gene>
    <name evidence="15" type="ORF">RGQ29_016924</name>
</gene>
<dbReference type="Pfam" id="PF00931">
    <property type="entry name" value="NB-ARC"/>
    <property type="match status" value="1"/>
</dbReference>
<dbReference type="InterPro" id="IPR032675">
    <property type="entry name" value="LRR_dom_sf"/>
</dbReference>
<dbReference type="PRINTS" id="PR00364">
    <property type="entry name" value="DISEASERSIST"/>
</dbReference>
<dbReference type="GO" id="GO:0017172">
    <property type="term" value="F:cysteine dioxygenase activity"/>
    <property type="evidence" value="ECO:0007669"/>
    <property type="project" value="UniProtKB-EC"/>
</dbReference>
<evidence type="ECO:0000256" key="4">
    <source>
        <dbReference type="ARBA" id="ARBA00022723"/>
    </source>
</evidence>
<dbReference type="EMBL" id="JAXUIC010000004">
    <property type="protein sequence ID" value="KAK4592587.1"/>
    <property type="molecule type" value="Genomic_DNA"/>
</dbReference>
<keyword evidence="9" id="KW-0408">Iron</keyword>
<dbReference type="PROSITE" id="PS50104">
    <property type="entry name" value="TIR"/>
    <property type="match status" value="1"/>
</dbReference>
<dbReference type="Pfam" id="PF07847">
    <property type="entry name" value="PCO_ADO"/>
    <property type="match status" value="1"/>
</dbReference>
<accession>A0AAN7IZS5</accession>
<evidence type="ECO:0000256" key="10">
    <source>
        <dbReference type="ARBA" id="ARBA00023027"/>
    </source>
</evidence>
<evidence type="ECO:0000313" key="16">
    <source>
        <dbReference type="Proteomes" id="UP001324115"/>
    </source>
</evidence>
<dbReference type="InterPro" id="IPR058192">
    <property type="entry name" value="WHD_ROQ1-like"/>
</dbReference>
<dbReference type="InterPro" id="IPR027417">
    <property type="entry name" value="P-loop_NTPase"/>
</dbReference>
<feature type="compositionally biased region" description="Pro residues" evidence="13">
    <location>
        <begin position="1"/>
        <end position="11"/>
    </location>
</feature>
<evidence type="ECO:0000259" key="14">
    <source>
        <dbReference type="PROSITE" id="PS50104"/>
    </source>
</evidence>
<keyword evidence="7" id="KW-0611">Plant defense</keyword>
<dbReference type="GO" id="GO:0007165">
    <property type="term" value="P:signal transduction"/>
    <property type="evidence" value="ECO:0007669"/>
    <property type="project" value="InterPro"/>
</dbReference>
<dbReference type="GO" id="GO:0061809">
    <property type="term" value="F:NAD+ nucleosidase activity, cyclic ADP-ribose generating"/>
    <property type="evidence" value="ECO:0007669"/>
    <property type="project" value="UniProtKB-EC"/>
</dbReference>
<evidence type="ECO:0000256" key="2">
    <source>
        <dbReference type="ARBA" id="ARBA00006622"/>
    </source>
</evidence>
<comment type="similarity">
    <text evidence="2">Belongs to the cysteine dioxygenase family.</text>
</comment>
<dbReference type="InterPro" id="IPR011051">
    <property type="entry name" value="RmlC_Cupin_sf"/>
</dbReference>
<feature type="domain" description="TIR" evidence="14">
    <location>
        <begin position="26"/>
        <end position="190"/>
    </location>
</feature>